<dbReference type="Proteomes" id="UP000037239">
    <property type="component" value="Unassembled WGS sequence"/>
</dbReference>
<proteinExistence type="predicted"/>
<name>A0AB34T8Y5_9BIFI</name>
<protein>
    <submittedName>
        <fullName evidence="1">Uncharacterized protein</fullName>
    </submittedName>
</protein>
<dbReference type="EMBL" id="AWFK01000008">
    <property type="protein sequence ID" value="KOA49525.1"/>
    <property type="molecule type" value="Genomic_DNA"/>
</dbReference>
<reference evidence="1 2" key="1">
    <citation type="journal article" date="2015" name="Int J Genomics">
        <title>Comparative Genomics Revealed Genetic Diversity and Species/Strain-Level Differences in Carbohydrate Metabolism of Three Probiotic Bifidobacterial Species.</title>
        <authorList>
            <person name="Odamaki T."/>
            <person name="Horigome A."/>
            <person name="Sugahara H."/>
            <person name="Hashikura N."/>
            <person name="Minami J."/>
            <person name="Xiao J.Z."/>
            <person name="Abe F."/>
        </authorList>
    </citation>
    <scope>NUCLEOTIDE SEQUENCE [LARGE SCALE GENOMIC DNA]</scope>
    <source>
        <strain evidence="1 2">MCC 0483</strain>
    </source>
</reference>
<comment type="caution">
    <text evidence="1">The sequence shown here is derived from an EMBL/GenBank/DDBJ whole genome shotgun (WGS) entry which is preliminary data.</text>
</comment>
<evidence type="ECO:0000313" key="1">
    <source>
        <dbReference type="EMBL" id="KOA49525.1"/>
    </source>
</evidence>
<sequence length="180" mass="20519">MLLFDDIDMVAGLADRYQTLAGHLLTTTGHHGDARSLYGQAARMLDLAATMRETDIIETACLPWVDHMICVLVCEYPDCGMRVFGLLDMKDDKDVDRRPMDCFPDWQIWDGESWEHVFCPRHFTRQPLHSGFELCTPVNTHPLEPLSECREQLGTILAGGSWQWVPTGYRIIPEPVDDDL</sequence>
<organism evidence="1 2">
    <name type="scientific">Bifidobacterium animalis subsp. animalis MCC 0483</name>
    <dbReference type="NCBI Taxonomy" id="1365955"/>
    <lineage>
        <taxon>Bacteria</taxon>
        <taxon>Bacillati</taxon>
        <taxon>Actinomycetota</taxon>
        <taxon>Actinomycetes</taxon>
        <taxon>Bifidobacteriales</taxon>
        <taxon>Bifidobacteriaceae</taxon>
        <taxon>Bifidobacterium</taxon>
    </lineage>
</organism>
<gene>
    <name evidence="1" type="ORF">BAAM0483_05105</name>
</gene>
<evidence type="ECO:0000313" key="2">
    <source>
        <dbReference type="Proteomes" id="UP000037239"/>
    </source>
</evidence>
<dbReference type="AlphaFoldDB" id="A0AB34T8Y5"/>
<dbReference type="RefSeq" id="WP_052826349.1">
    <property type="nucleotide sequence ID" value="NZ_AWFK01000008.1"/>
</dbReference>
<accession>A0AB34T8Y5</accession>